<accession>A0A6J7H2R8</accession>
<dbReference type="PANTHER" id="PTHR23151">
    <property type="entry name" value="DIHYDROLIPOAMIDE ACETYL/SUCCINYL-TRANSFERASE-RELATED"/>
    <property type="match status" value="1"/>
</dbReference>
<protein>
    <submittedName>
        <fullName evidence="4">Unannotated protein</fullName>
    </submittedName>
</protein>
<dbReference type="CDD" id="cd06849">
    <property type="entry name" value="lipoyl_domain"/>
    <property type="match status" value="1"/>
</dbReference>
<sequence>MPEIVMPRLADAMEVGTLVRWIARAGAAVRRGDPLAEIEADKTTHTLDAEADGILSIVAQEGETLPVGAVLGTLETPAAEAAAPSAGAPRGTVTTIEPDRGEQQFARRVAEARATIPTITLRTTVDLELAEELLETSGAAAPGITDIIVKAAALALADHPRLNGAYRDARFEQFERVNVAVLMPGPGAPLAPTILDADRKGLAEIAAEARALAGRVAAGTLASPELAGGTFTVWPSPGAGVRSLEPFVTPGQAAALAAGEPEARPVARDGQVVVRRMLDLDLAVDHRVITAPDAAAFLARVRAILEAPLTLTI</sequence>
<gene>
    <name evidence="4" type="ORF">UFOPK3674_00054</name>
</gene>
<organism evidence="4">
    <name type="scientific">freshwater metagenome</name>
    <dbReference type="NCBI Taxonomy" id="449393"/>
    <lineage>
        <taxon>unclassified sequences</taxon>
        <taxon>metagenomes</taxon>
        <taxon>ecological metagenomes</taxon>
    </lineage>
</organism>
<dbReference type="EMBL" id="CAFBMX010000001">
    <property type="protein sequence ID" value="CAB4913256.1"/>
    <property type="molecule type" value="Genomic_DNA"/>
</dbReference>
<dbReference type="InterPro" id="IPR001078">
    <property type="entry name" value="2-oxoacid_DH_actylTfrase"/>
</dbReference>
<dbReference type="GO" id="GO:0016746">
    <property type="term" value="F:acyltransferase activity"/>
    <property type="evidence" value="ECO:0007669"/>
    <property type="project" value="InterPro"/>
</dbReference>
<dbReference type="InterPro" id="IPR000089">
    <property type="entry name" value="Biotin_lipoyl"/>
</dbReference>
<dbReference type="Pfam" id="PF00364">
    <property type="entry name" value="Biotin_lipoyl"/>
    <property type="match status" value="1"/>
</dbReference>
<name>A0A6J7H2R8_9ZZZZ</name>
<reference evidence="4" key="1">
    <citation type="submission" date="2020-05" db="EMBL/GenBank/DDBJ databases">
        <authorList>
            <person name="Chiriac C."/>
            <person name="Salcher M."/>
            <person name="Ghai R."/>
            <person name="Kavagutti S V."/>
        </authorList>
    </citation>
    <scope>NUCLEOTIDE SEQUENCE</scope>
</reference>
<feature type="domain" description="Lipoyl-binding" evidence="3">
    <location>
        <begin position="1"/>
        <end position="75"/>
    </location>
</feature>
<proteinExistence type="inferred from homology"/>
<dbReference type="Gene3D" id="3.30.559.10">
    <property type="entry name" value="Chloramphenicol acetyltransferase-like domain"/>
    <property type="match status" value="1"/>
</dbReference>
<dbReference type="PROSITE" id="PS00189">
    <property type="entry name" value="LIPOYL"/>
    <property type="match status" value="1"/>
</dbReference>
<dbReference type="AlphaFoldDB" id="A0A6J7H2R8"/>
<keyword evidence="2" id="KW-0450">Lipoyl</keyword>
<dbReference type="Pfam" id="PF00198">
    <property type="entry name" value="2-oxoacid_dh"/>
    <property type="match status" value="1"/>
</dbReference>
<dbReference type="InterPro" id="IPR011053">
    <property type="entry name" value="Single_hybrid_motif"/>
</dbReference>
<dbReference type="InterPro" id="IPR045257">
    <property type="entry name" value="E2/Pdx1"/>
</dbReference>
<dbReference type="Gene3D" id="2.40.50.100">
    <property type="match status" value="1"/>
</dbReference>
<dbReference type="SUPFAM" id="SSF52777">
    <property type="entry name" value="CoA-dependent acyltransferases"/>
    <property type="match status" value="1"/>
</dbReference>
<evidence type="ECO:0000256" key="2">
    <source>
        <dbReference type="ARBA" id="ARBA00022823"/>
    </source>
</evidence>
<dbReference type="SUPFAM" id="SSF51230">
    <property type="entry name" value="Single hybrid motif"/>
    <property type="match status" value="1"/>
</dbReference>
<dbReference type="InterPro" id="IPR003016">
    <property type="entry name" value="2-oxoA_DH_lipoyl-BS"/>
</dbReference>
<evidence type="ECO:0000259" key="3">
    <source>
        <dbReference type="PROSITE" id="PS50968"/>
    </source>
</evidence>
<dbReference type="PROSITE" id="PS50968">
    <property type="entry name" value="BIOTINYL_LIPOYL"/>
    <property type="match status" value="1"/>
</dbReference>
<dbReference type="GO" id="GO:0006086">
    <property type="term" value="P:pyruvate decarboxylation to acetyl-CoA"/>
    <property type="evidence" value="ECO:0007669"/>
    <property type="project" value="InterPro"/>
</dbReference>
<dbReference type="InterPro" id="IPR023213">
    <property type="entry name" value="CAT-like_dom_sf"/>
</dbReference>
<evidence type="ECO:0000256" key="1">
    <source>
        <dbReference type="ARBA" id="ARBA00007317"/>
    </source>
</evidence>
<evidence type="ECO:0000313" key="4">
    <source>
        <dbReference type="EMBL" id="CAB4913256.1"/>
    </source>
</evidence>
<comment type="similarity">
    <text evidence="1">Belongs to the 2-oxoacid dehydrogenase family.</text>
</comment>
<dbReference type="PANTHER" id="PTHR23151:SF90">
    <property type="entry name" value="DIHYDROLIPOYLLYSINE-RESIDUE ACETYLTRANSFERASE COMPONENT OF PYRUVATE DEHYDROGENASE COMPLEX, MITOCHONDRIAL-RELATED"/>
    <property type="match status" value="1"/>
</dbReference>
<dbReference type="GO" id="GO:0045254">
    <property type="term" value="C:pyruvate dehydrogenase complex"/>
    <property type="evidence" value="ECO:0007669"/>
    <property type="project" value="InterPro"/>
</dbReference>